<dbReference type="SUPFAM" id="SSF53383">
    <property type="entry name" value="PLP-dependent transferases"/>
    <property type="match status" value="1"/>
</dbReference>
<dbReference type="GO" id="GO:0008483">
    <property type="term" value="F:transaminase activity"/>
    <property type="evidence" value="ECO:0007669"/>
    <property type="project" value="TreeGrafter"/>
</dbReference>
<comment type="caution">
    <text evidence="5">The sequence shown here is derived from an EMBL/GenBank/DDBJ whole genome shotgun (WGS) entry which is preliminary data.</text>
</comment>
<dbReference type="Gene3D" id="3.90.1150.10">
    <property type="entry name" value="Aspartate Aminotransferase, domain 1"/>
    <property type="match status" value="1"/>
</dbReference>
<dbReference type="CDD" id="cd00616">
    <property type="entry name" value="AHBA_syn"/>
    <property type="match status" value="1"/>
</dbReference>
<evidence type="ECO:0000256" key="2">
    <source>
        <dbReference type="PIRSR" id="PIRSR000390-1"/>
    </source>
</evidence>
<comment type="similarity">
    <text evidence="4">Belongs to the DegT/DnrJ/EryC1 family.</text>
</comment>
<keyword evidence="6" id="KW-1185">Reference proteome</keyword>
<comment type="cofactor">
    <cofactor evidence="1">
        <name>pyridoxal 5'-phosphate</name>
        <dbReference type="ChEBI" id="CHEBI:597326"/>
    </cofactor>
</comment>
<dbReference type="Proteomes" id="UP000233786">
    <property type="component" value="Unassembled WGS sequence"/>
</dbReference>
<dbReference type="STRING" id="994479.GCA_000194155_07238"/>
<accession>A0A2N3Y0L2</accession>
<dbReference type="InterPro" id="IPR000653">
    <property type="entry name" value="DegT/StrS_aminotransferase"/>
</dbReference>
<evidence type="ECO:0000313" key="6">
    <source>
        <dbReference type="Proteomes" id="UP000233786"/>
    </source>
</evidence>
<dbReference type="EMBL" id="PJNB01000001">
    <property type="protein sequence ID" value="PKW16457.1"/>
    <property type="molecule type" value="Genomic_DNA"/>
</dbReference>
<dbReference type="GO" id="GO:0000271">
    <property type="term" value="P:polysaccharide biosynthetic process"/>
    <property type="evidence" value="ECO:0007669"/>
    <property type="project" value="TreeGrafter"/>
</dbReference>
<name>A0A2N3Y0L2_SACSN</name>
<dbReference type="GO" id="GO:0030170">
    <property type="term" value="F:pyridoxal phosphate binding"/>
    <property type="evidence" value="ECO:0007669"/>
    <property type="project" value="TreeGrafter"/>
</dbReference>
<dbReference type="PIRSF" id="PIRSF000390">
    <property type="entry name" value="PLP_StrS"/>
    <property type="match status" value="1"/>
</dbReference>
<sequence>MLDRTYRVDFPTRGSELGAAEIAALTSLVSSGAPLSSGAHRDRFENGFREHIGSAHAMSVTSGTVALELAIHLLDLRPGDEVIVTPQTYQATIAPLLNLDVDVTFCDVDPDTLNMDPTVLETLISERTAAILLVHYGGCPAEMDRITATAHAHGAVVVEDCAHALGASYHGRRPGALADIGCFSFHNSKNLTTLGEGGMITFDRDDWAYRLECLRSNGIDGVTRPVRGTRPPPLLPWMKYADEIFSSEYTKVLRAGTNATLSEAAAAVGSVQLGRLPELSARRAEIAHRLDEALAHAGASARPHHAPPGTEHAHHLYTFFVDSGAPDRERLVRSLDRHGIEVQLRYFPLHLTPEWRARGYRAGACPVAENSWFDRHVNLPCHPGLTDAQVDRLCTVLHEELTSPGRAFHSSQPIS</sequence>
<dbReference type="Pfam" id="PF01041">
    <property type="entry name" value="DegT_DnrJ_EryC1"/>
    <property type="match status" value="1"/>
</dbReference>
<reference evidence="5" key="1">
    <citation type="submission" date="2017-12" db="EMBL/GenBank/DDBJ databases">
        <title>Sequencing the genomes of 1000 Actinobacteria strains.</title>
        <authorList>
            <person name="Klenk H.-P."/>
        </authorList>
    </citation>
    <scope>NUCLEOTIDE SEQUENCE [LARGE SCALE GENOMIC DNA]</scope>
    <source>
        <strain evidence="5">DSM 44228</strain>
    </source>
</reference>
<evidence type="ECO:0000256" key="1">
    <source>
        <dbReference type="ARBA" id="ARBA00001933"/>
    </source>
</evidence>
<organism evidence="5 6">
    <name type="scientific">Saccharopolyspora spinosa</name>
    <dbReference type="NCBI Taxonomy" id="60894"/>
    <lineage>
        <taxon>Bacteria</taxon>
        <taxon>Bacillati</taxon>
        <taxon>Actinomycetota</taxon>
        <taxon>Actinomycetes</taxon>
        <taxon>Pseudonocardiales</taxon>
        <taxon>Pseudonocardiaceae</taxon>
        <taxon>Saccharopolyspora</taxon>
    </lineage>
</organism>
<dbReference type="PANTHER" id="PTHR30244">
    <property type="entry name" value="TRANSAMINASE"/>
    <property type="match status" value="1"/>
</dbReference>
<dbReference type="InterPro" id="IPR015421">
    <property type="entry name" value="PyrdxlP-dep_Trfase_major"/>
</dbReference>
<evidence type="ECO:0000313" key="5">
    <source>
        <dbReference type="EMBL" id="PKW16457.1"/>
    </source>
</evidence>
<feature type="active site" description="Proton acceptor" evidence="2">
    <location>
        <position position="189"/>
    </location>
</feature>
<evidence type="ECO:0000256" key="4">
    <source>
        <dbReference type="RuleBase" id="RU004508"/>
    </source>
</evidence>
<gene>
    <name evidence="5" type="ORF">A8926_4290</name>
</gene>
<feature type="modified residue" description="N6-(pyridoxal phosphate)lysine" evidence="3">
    <location>
        <position position="189"/>
    </location>
</feature>
<protein>
    <submittedName>
        <fullName evidence="5">Perosamine synthetase</fullName>
    </submittedName>
</protein>
<proteinExistence type="inferred from homology"/>
<dbReference type="Gene3D" id="3.40.640.10">
    <property type="entry name" value="Type I PLP-dependent aspartate aminotransferase-like (Major domain)"/>
    <property type="match status" value="1"/>
</dbReference>
<dbReference type="PANTHER" id="PTHR30244:SF34">
    <property type="entry name" value="DTDP-4-AMINO-4,6-DIDEOXYGALACTOSE TRANSAMINASE"/>
    <property type="match status" value="1"/>
</dbReference>
<dbReference type="InterPro" id="IPR015424">
    <property type="entry name" value="PyrdxlP-dep_Trfase"/>
</dbReference>
<dbReference type="OrthoDB" id="5342089at2"/>
<keyword evidence="3 4" id="KW-0663">Pyridoxal phosphate</keyword>
<evidence type="ECO:0000256" key="3">
    <source>
        <dbReference type="PIRSR" id="PIRSR000390-2"/>
    </source>
</evidence>
<dbReference type="AlphaFoldDB" id="A0A2N3Y0L2"/>
<dbReference type="InterPro" id="IPR015422">
    <property type="entry name" value="PyrdxlP-dep_Trfase_small"/>
</dbReference>
<dbReference type="RefSeq" id="WP_010314808.1">
    <property type="nucleotide sequence ID" value="NZ_CP061007.1"/>
</dbReference>